<dbReference type="GO" id="GO:0016887">
    <property type="term" value="F:ATP hydrolysis activity"/>
    <property type="evidence" value="ECO:0007669"/>
    <property type="project" value="InterPro"/>
</dbReference>
<dbReference type="Proteomes" id="UP000326924">
    <property type="component" value="Unassembled WGS sequence"/>
</dbReference>
<evidence type="ECO:0000313" key="6">
    <source>
        <dbReference type="Proteomes" id="UP000326924"/>
    </source>
</evidence>
<feature type="domain" description="Mitochondrial chaperone BCS1-like ATPase lid" evidence="4">
    <location>
        <begin position="155"/>
        <end position="182"/>
    </location>
</feature>
<dbReference type="Gene3D" id="3.40.50.300">
    <property type="entry name" value="P-loop containing nucleotide triphosphate hydrolases"/>
    <property type="match status" value="1"/>
</dbReference>
<keyword evidence="2" id="KW-0067">ATP-binding</keyword>
<dbReference type="Pfam" id="PF00004">
    <property type="entry name" value="AAA"/>
    <property type="match status" value="1"/>
</dbReference>
<evidence type="ECO:0000313" key="5">
    <source>
        <dbReference type="EMBL" id="KAA8914077.1"/>
    </source>
</evidence>
<dbReference type="Pfam" id="PF25426">
    <property type="entry name" value="AAA_lid_BCS1"/>
    <property type="match status" value="1"/>
</dbReference>
<dbReference type="InParanoid" id="A0A5J5FA80"/>
<evidence type="ECO:0000259" key="3">
    <source>
        <dbReference type="Pfam" id="PF00004"/>
    </source>
</evidence>
<evidence type="ECO:0000256" key="2">
    <source>
        <dbReference type="ARBA" id="ARBA00022840"/>
    </source>
</evidence>
<dbReference type="GO" id="GO:0005524">
    <property type="term" value="F:ATP binding"/>
    <property type="evidence" value="ECO:0007669"/>
    <property type="project" value="UniProtKB-KW"/>
</dbReference>
<dbReference type="AlphaFoldDB" id="A0A5J5FA80"/>
<name>A0A5J5FA80_9PEZI</name>
<evidence type="ECO:0000256" key="1">
    <source>
        <dbReference type="ARBA" id="ARBA00022741"/>
    </source>
</evidence>
<dbReference type="SUPFAM" id="SSF52540">
    <property type="entry name" value="P-loop containing nucleoside triphosphate hydrolases"/>
    <property type="match status" value="1"/>
</dbReference>
<feature type="domain" description="ATPase AAA-type core" evidence="3">
    <location>
        <begin position="49"/>
        <end position="119"/>
    </location>
</feature>
<dbReference type="InterPro" id="IPR003959">
    <property type="entry name" value="ATPase_AAA_core"/>
</dbReference>
<protein>
    <submittedName>
        <fullName evidence="5">Uncharacterized protein</fullName>
    </submittedName>
</protein>
<gene>
    <name evidence="5" type="ORF">FN846DRAFT_1013847</name>
</gene>
<proteinExistence type="predicted"/>
<accession>A0A5J5FA80</accession>
<organism evidence="5 6">
    <name type="scientific">Sphaerosporella brunnea</name>
    <dbReference type="NCBI Taxonomy" id="1250544"/>
    <lineage>
        <taxon>Eukaryota</taxon>
        <taxon>Fungi</taxon>
        <taxon>Dikarya</taxon>
        <taxon>Ascomycota</taxon>
        <taxon>Pezizomycotina</taxon>
        <taxon>Pezizomycetes</taxon>
        <taxon>Pezizales</taxon>
        <taxon>Pyronemataceae</taxon>
        <taxon>Sphaerosporella</taxon>
    </lineage>
</organism>
<sequence>MQRAEGKTTVYTSRGIRWELKARVVDGLREFLGSPEWYQDRGIPYRRGYLLYGLQGTGKTPFVKAIAGYLDYNICLINLSERGLTDDRLNYLLSNLPERSIALFGDVDAAFANRRQVSEDVYSGANVVMRCEQTEGLTHILIEILRGGKLFEAGHHGVTTAELQGLFLFFKTDPEAVVKAAGQLFKKLVEPREKLGVETATFELLTLCTLRDVSSPRTLQSFDNRSVGLPSPKE</sequence>
<reference evidence="5 6" key="1">
    <citation type="submission" date="2019-09" db="EMBL/GenBank/DDBJ databases">
        <title>Draft genome of the ectomycorrhizal ascomycete Sphaerosporella brunnea.</title>
        <authorList>
            <consortium name="DOE Joint Genome Institute"/>
            <person name="Benucci G.M."/>
            <person name="Marozzi G."/>
            <person name="Antonielli L."/>
            <person name="Sanchez S."/>
            <person name="Marco P."/>
            <person name="Wang X."/>
            <person name="Falini L.B."/>
            <person name="Barry K."/>
            <person name="Haridas S."/>
            <person name="Lipzen A."/>
            <person name="Labutti K."/>
            <person name="Grigoriev I.V."/>
            <person name="Murat C."/>
            <person name="Martin F."/>
            <person name="Albertini E."/>
            <person name="Donnini D."/>
            <person name="Bonito G."/>
        </authorList>
    </citation>
    <scope>NUCLEOTIDE SEQUENCE [LARGE SCALE GENOMIC DNA]</scope>
    <source>
        <strain evidence="5 6">Sb_GMNB300</strain>
    </source>
</reference>
<comment type="caution">
    <text evidence="5">The sequence shown here is derived from an EMBL/GenBank/DDBJ whole genome shotgun (WGS) entry which is preliminary data.</text>
</comment>
<dbReference type="PANTHER" id="PTHR23070">
    <property type="entry name" value="BCS1 AAA-TYPE ATPASE"/>
    <property type="match status" value="1"/>
</dbReference>
<dbReference type="InterPro" id="IPR050747">
    <property type="entry name" value="Mitochondrial_chaperone_BCS1"/>
</dbReference>
<dbReference type="InterPro" id="IPR057495">
    <property type="entry name" value="AAA_lid_BCS1"/>
</dbReference>
<evidence type="ECO:0000259" key="4">
    <source>
        <dbReference type="Pfam" id="PF25426"/>
    </source>
</evidence>
<dbReference type="InterPro" id="IPR027417">
    <property type="entry name" value="P-loop_NTPase"/>
</dbReference>
<dbReference type="EMBL" id="VXIS01000009">
    <property type="protein sequence ID" value="KAA8914077.1"/>
    <property type="molecule type" value="Genomic_DNA"/>
</dbReference>
<keyword evidence="1" id="KW-0547">Nucleotide-binding</keyword>
<keyword evidence="6" id="KW-1185">Reference proteome</keyword>
<dbReference type="OrthoDB" id="10251412at2759"/>